<accession>A0AAU7Y8K9</accession>
<reference evidence="3" key="2">
    <citation type="submission" date="2023-08" db="EMBL/GenBank/DDBJ databases">
        <title>Increased levels of nutrients transform a symbiont into a lethal pathobiont.</title>
        <authorList>
            <person name="Lachnit T."/>
            <person name="Ulrich L."/>
            <person name="Willmer F.M."/>
            <person name="Hasenbein T."/>
            <person name="Steiner L.X."/>
            <person name="Wolters M."/>
            <person name="Herbst E.M."/>
            <person name="Deines P."/>
        </authorList>
    </citation>
    <scope>NUCLEOTIDE SEQUENCE</scope>
    <source>
        <strain evidence="3">T3</strain>
    </source>
</reference>
<dbReference type="EMBL" id="CP158373">
    <property type="protein sequence ID" value="XBY65986.1"/>
    <property type="molecule type" value="Genomic_DNA"/>
</dbReference>
<keyword evidence="4" id="KW-1185">Reference proteome</keyword>
<dbReference type="EMBL" id="AP023081">
    <property type="protein sequence ID" value="BCD87401.1"/>
    <property type="molecule type" value="Genomic_DNA"/>
</dbReference>
<proteinExistence type="predicted"/>
<feature type="coiled-coil region" evidence="1">
    <location>
        <begin position="177"/>
        <end position="255"/>
    </location>
</feature>
<dbReference type="AlphaFoldDB" id="A0AAU7Y8K9"/>
<evidence type="ECO:0000313" key="2">
    <source>
        <dbReference type="EMBL" id="BCD87401.1"/>
    </source>
</evidence>
<name>A0AAU7Y8K9_9PSED</name>
<keyword evidence="1" id="KW-0175">Coiled coil</keyword>
<reference evidence="2" key="1">
    <citation type="submission" date="2020-05" db="EMBL/GenBank/DDBJ databases">
        <title>Complete genome sequence of Pseudomonas sp. Sm006.</title>
        <authorList>
            <person name="Takeuchi K."/>
            <person name="Someya N."/>
        </authorList>
    </citation>
    <scope>NUCLEOTIDE SEQUENCE</scope>
    <source>
        <strain evidence="2">Sm006</strain>
    </source>
</reference>
<dbReference type="Proteomes" id="UP001064896">
    <property type="component" value="Chromosome"/>
</dbReference>
<evidence type="ECO:0000313" key="4">
    <source>
        <dbReference type="Proteomes" id="UP001064896"/>
    </source>
</evidence>
<evidence type="ECO:0000313" key="3">
    <source>
        <dbReference type="EMBL" id="XBY65986.1"/>
    </source>
</evidence>
<protein>
    <submittedName>
        <fullName evidence="3">Chromosome partitioning protein ParA</fullName>
    </submittedName>
</protein>
<gene>
    <name evidence="3" type="ORF">ABS648_09575</name>
    <name evidence="2" type="ORF">PSm6_38080</name>
</gene>
<dbReference type="RefSeq" id="WP_263403359.1">
    <property type="nucleotide sequence ID" value="NZ_AP023081.1"/>
</dbReference>
<sequence>MSMQNKPQMVEAVLFFNERGVCKEMLFPEFEAMLDGVVNMPEYADEQMRLAYVLINPRLLVRSLVFFYLDFDEKGQADTGWNMPLRHLAERAGRGPDLGAGPIRLACRSQCPVSWHQMHMWDPNLAPGSNDLALVRDTVKRNGLGLMVEDDQPQAVEPQRLQMAPEDKWYAPPDASAEVAEQLAQKLEQEHRLKTAQLIKQQRLRIASLGQQNEEALAKYRLSAEEQARSLQEQIQGLQQNLRQQEELNADLKRQLLTQTDGFQKSREEMSQQLRALERHGRTEVDILRSQFDSEMQAKIAAAVMDYKEQIAIRDVELAYRNELDAQLQQEIDRLKQEREQLVNQGGDQILERLARLGVVFVVYHPGAGHLTIPLQDVARYQDNPLAYAASKCFVSEAQYRQWLTHYQQPTCEAALPSGERCSMPIDRVDSPSRFVAGDSNCCARHKASSRLRTVS</sequence>
<evidence type="ECO:0000256" key="1">
    <source>
        <dbReference type="SAM" id="Coils"/>
    </source>
</evidence>
<organism evidence="3">
    <name type="scientific">Pseudomonas solani</name>
    <dbReference type="NCBI Taxonomy" id="2731552"/>
    <lineage>
        <taxon>Bacteria</taxon>
        <taxon>Pseudomonadati</taxon>
        <taxon>Pseudomonadota</taxon>
        <taxon>Gammaproteobacteria</taxon>
        <taxon>Pseudomonadales</taxon>
        <taxon>Pseudomonadaceae</taxon>
        <taxon>Pseudomonas</taxon>
    </lineage>
</organism>